<name>A0A9W6PGZ1_9ACTN</name>
<dbReference type="SUPFAM" id="SSF51679">
    <property type="entry name" value="Bacterial luciferase-like"/>
    <property type="match status" value="1"/>
</dbReference>
<dbReference type="InterPro" id="IPR011251">
    <property type="entry name" value="Luciferase-like_dom"/>
</dbReference>
<evidence type="ECO:0000313" key="2">
    <source>
        <dbReference type="EMBL" id="GLW54682.1"/>
    </source>
</evidence>
<dbReference type="Proteomes" id="UP001165143">
    <property type="component" value="Unassembled WGS sequence"/>
</dbReference>
<comment type="caution">
    <text evidence="2">The sequence shown here is derived from an EMBL/GenBank/DDBJ whole genome shotgun (WGS) entry which is preliminary data.</text>
</comment>
<evidence type="ECO:0000313" key="3">
    <source>
        <dbReference type="Proteomes" id="UP001165143"/>
    </source>
</evidence>
<dbReference type="Gene3D" id="3.20.20.30">
    <property type="entry name" value="Luciferase-like domain"/>
    <property type="match status" value="1"/>
</dbReference>
<sequence>MRLSTVILPVHRWSEGQQVWRRAEELGFHAAYTYDHLSWRSFRAEPWFGSVPTLTAAACATERIRLGTLVTSVKPRSPITC</sequence>
<dbReference type="Pfam" id="PF00296">
    <property type="entry name" value="Bac_luciferase"/>
    <property type="match status" value="1"/>
</dbReference>
<accession>A0A9W6PGZ1</accession>
<dbReference type="InterPro" id="IPR036661">
    <property type="entry name" value="Luciferase-like_sf"/>
</dbReference>
<dbReference type="GO" id="GO:0016705">
    <property type="term" value="F:oxidoreductase activity, acting on paired donors, with incorporation or reduction of molecular oxygen"/>
    <property type="evidence" value="ECO:0007669"/>
    <property type="project" value="InterPro"/>
</dbReference>
<organism evidence="2 3">
    <name type="scientific">Kitasatospora phosalacinea</name>
    <dbReference type="NCBI Taxonomy" id="2065"/>
    <lineage>
        <taxon>Bacteria</taxon>
        <taxon>Bacillati</taxon>
        <taxon>Actinomycetota</taxon>
        <taxon>Actinomycetes</taxon>
        <taxon>Kitasatosporales</taxon>
        <taxon>Streptomycetaceae</taxon>
        <taxon>Kitasatospora</taxon>
    </lineage>
</organism>
<proteinExistence type="predicted"/>
<evidence type="ECO:0000259" key="1">
    <source>
        <dbReference type="Pfam" id="PF00296"/>
    </source>
</evidence>
<protein>
    <recommendedName>
        <fullName evidence="1">Luciferase-like domain-containing protein</fullName>
    </recommendedName>
</protein>
<dbReference type="EMBL" id="BSRX01000013">
    <property type="protein sequence ID" value="GLW54682.1"/>
    <property type="molecule type" value="Genomic_DNA"/>
</dbReference>
<reference evidence="2" key="1">
    <citation type="submission" date="2023-02" db="EMBL/GenBank/DDBJ databases">
        <title>Kitasatospora phosalacinea NBRC 14362.</title>
        <authorList>
            <person name="Ichikawa N."/>
            <person name="Sato H."/>
            <person name="Tonouchi N."/>
        </authorList>
    </citation>
    <scope>NUCLEOTIDE SEQUENCE</scope>
    <source>
        <strain evidence="2">NBRC 14362</strain>
    </source>
</reference>
<feature type="domain" description="Luciferase-like" evidence="1">
    <location>
        <begin position="12"/>
        <end position="80"/>
    </location>
</feature>
<dbReference type="AlphaFoldDB" id="A0A9W6PGZ1"/>
<gene>
    <name evidence="2" type="ORF">Kpho01_26930</name>
</gene>